<evidence type="ECO:0000256" key="1">
    <source>
        <dbReference type="SAM" id="MobiDB-lite"/>
    </source>
</evidence>
<reference evidence="3" key="1">
    <citation type="journal article" date="2019" name="Int. J. Syst. Evol. Microbiol.">
        <title>The Global Catalogue of Microorganisms (GCM) 10K type strain sequencing project: providing services to taxonomists for standard genome sequencing and annotation.</title>
        <authorList>
            <consortium name="The Broad Institute Genomics Platform"/>
            <consortium name="The Broad Institute Genome Sequencing Center for Infectious Disease"/>
            <person name="Wu L."/>
            <person name="Ma J."/>
        </authorList>
    </citation>
    <scope>NUCLEOTIDE SEQUENCE [LARGE SCALE GENOMIC DNA]</scope>
    <source>
        <strain evidence="3">CGMCC 4.7177</strain>
    </source>
</reference>
<gene>
    <name evidence="2" type="ORF">ACFPIH_52560</name>
</gene>
<dbReference type="EMBL" id="JBHSFK010000064">
    <property type="protein sequence ID" value="MFC4507939.1"/>
    <property type="molecule type" value="Genomic_DNA"/>
</dbReference>
<evidence type="ECO:0000313" key="2">
    <source>
        <dbReference type="EMBL" id="MFC4507939.1"/>
    </source>
</evidence>
<feature type="compositionally biased region" description="Polar residues" evidence="1">
    <location>
        <begin position="14"/>
        <end position="23"/>
    </location>
</feature>
<evidence type="ECO:0000313" key="3">
    <source>
        <dbReference type="Proteomes" id="UP001595839"/>
    </source>
</evidence>
<feature type="compositionally biased region" description="Basic and acidic residues" evidence="1">
    <location>
        <begin position="161"/>
        <end position="176"/>
    </location>
</feature>
<evidence type="ECO:0008006" key="4">
    <source>
        <dbReference type="Google" id="ProtNLM"/>
    </source>
</evidence>
<sequence length="176" mass="19122">MAWDEWEQLKSRATADSSTQMRLNQLDPGSGRAAPDPASYGDLKMSQGDLSKIGTNAFKLYNDLWDKGRRAVPSSESAAGAFAKGGFALGSALQHVALRWDEQLGSLRDACAHISNHMTVTTKLHTGDDHYIRRQMSSIDLLDAGFDERVGEPGAPNPVYGEKKDAKADEKKDAKG</sequence>
<feature type="region of interest" description="Disordered" evidence="1">
    <location>
        <begin position="147"/>
        <end position="176"/>
    </location>
</feature>
<comment type="caution">
    <text evidence="2">The sequence shown here is derived from an EMBL/GenBank/DDBJ whole genome shotgun (WGS) entry which is preliminary data.</text>
</comment>
<name>A0ABV9B8E3_9ACTN</name>
<feature type="region of interest" description="Disordered" evidence="1">
    <location>
        <begin position="12"/>
        <end position="41"/>
    </location>
</feature>
<dbReference type="RefSeq" id="WP_381187013.1">
    <property type="nucleotide sequence ID" value="NZ_JBHSFK010000064.1"/>
</dbReference>
<dbReference type="Proteomes" id="UP001595839">
    <property type="component" value="Unassembled WGS sequence"/>
</dbReference>
<accession>A0ABV9B8E3</accession>
<protein>
    <recommendedName>
        <fullName evidence="4">AG1 protein</fullName>
    </recommendedName>
</protein>
<organism evidence="2 3">
    <name type="scientific">Streptomyces vulcanius</name>
    <dbReference type="NCBI Taxonomy" id="1441876"/>
    <lineage>
        <taxon>Bacteria</taxon>
        <taxon>Bacillati</taxon>
        <taxon>Actinomycetota</taxon>
        <taxon>Actinomycetes</taxon>
        <taxon>Kitasatosporales</taxon>
        <taxon>Streptomycetaceae</taxon>
        <taxon>Streptomyces</taxon>
    </lineage>
</organism>
<keyword evidence="3" id="KW-1185">Reference proteome</keyword>
<proteinExistence type="predicted"/>